<evidence type="ECO:0000256" key="7">
    <source>
        <dbReference type="ARBA" id="ARBA00049637"/>
    </source>
</evidence>
<evidence type="ECO:0000256" key="4">
    <source>
        <dbReference type="ARBA" id="ARBA00038934"/>
    </source>
</evidence>
<dbReference type="EMBL" id="JAHRIP010068810">
    <property type="protein sequence ID" value="MEQ2308390.1"/>
    <property type="molecule type" value="Genomic_DNA"/>
</dbReference>
<dbReference type="Proteomes" id="UP001469553">
    <property type="component" value="Unassembled WGS sequence"/>
</dbReference>
<dbReference type="InterPro" id="IPR029044">
    <property type="entry name" value="Nucleotide-diphossugar_trans"/>
</dbReference>
<evidence type="ECO:0000256" key="6">
    <source>
        <dbReference type="ARBA" id="ARBA00047924"/>
    </source>
</evidence>
<feature type="region of interest" description="Disordered" evidence="8">
    <location>
        <begin position="144"/>
        <end position="171"/>
    </location>
</feature>
<comment type="catalytic activity">
    <reaction evidence="5">
        <text>[1,4-alpha-D-glucosyl](n)-L-tyrosyl-[glycogenin] + UDP-alpha-D-glucose = [1,4-alpha-D-glucosyl](n+1)-L-tyrosyl-[glycogenin] + UDP + H(+)</text>
        <dbReference type="Rhea" id="RHEA:56560"/>
        <dbReference type="Rhea" id="RHEA-COMP:14606"/>
        <dbReference type="Rhea" id="RHEA-COMP:14607"/>
        <dbReference type="ChEBI" id="CHEBI:15378"/>
        <dbReference type="ChEBI" id="CHEBI:58223"/>
        <dbReference type="ChEBI" id="CHEBI:58885"/>
        <dbReference type="ChEBI" id="CHEBI:140574"/>
        <dbReference type="EC" id="2.4.1.186"/>
    </reaction>
    <physiologicalReaction direction="left-to-right" evidence="5">
        <dbReference type="Rhea" id="RHEA:56561"/>
    </physiologicalReaction>
</comment>
<dbReference type="SUPFAM" id="SSF53448">
    <property type="entry name" value="Nucleotide-diphospho-sugar transferases"/>
    <property type="match status" value="1"/>
</dbReference>
<gene>
    <name evidence="9" type="ORF">AMECASPLE_027784</name>
</gene>
<dbReference type="EC" id="2.4.1.186" evidence="4"/>
<dbReference type="Pfam" id="PF01501">
    <property type="entry name" value="Glyco_transf_8"/>
    <property type="match status" value="1"/>
</dbReference>
<feature type="region of interest" description="Disordered" evidence="8">
    <location>
        <begin position="220"/>
        <end position="245"/>
    </location>
</feature>
<comment type="function">
    <text evidence="7">Glycogenin participates in the glycogen biosynthetic process along with glycogen synthase and glycogen branching enzyme. It catalyzes the formation of a short alpha (1,4)-glucosyl chain covalently attached via a glucose 1-O-tyrosyl linkage to internal tyrosine residues and these chains act as primers for the elongation reaction catalyzed by glycogen synthase.</text>
</comment>
<evidence type="ECO:0000313" key="9">
    <source>
        <dbReference type="EMBL" id="MEQ2308390.1"/>
    </source>
</evidence>
<comment type="similarity">
    <text evidence="3">Belongs to the glycosyltransferase 8 family. Glycogenin subfamily.</text>
</comment>
<dbReference type="PANTHER" id="PTHR11183">
    <property type="entry name" value="GLYCOGENIN SUBFAMILY MEMBER"/>
    <property type="match status" value="1"/>
</dbReference>
<reference evidence="9 10" key="1">
    <citation type="submission" date="2021-06" db="EMBL/GenBank/DDBJ databases">
        <authorList>
            <person name="Palmer J.M."/>
        </authorList>
    </citation>
    <scope>NUCLEOTIDE SEQUENCE [LARGE SCALE GENOMIC DNA]</scope>
    <source>
        <strain evidence="9 10">AS_MEX2019</strain>
        <tissue evidence="9">Muscle</tissue>
    </source>
</reference>
<comment type="catalytic activity">
    <reaction evidence="6">
        <text>L-tyrosyl-[glycogenin] + UDP-alpha-D-glucose = alpha-D-glucosyl-L-tyrosyl-[glycogenin] + UDP + H(+)</text>
        <dbReference type="Rhea" id="RHEA:23360"/>
        <dbReference type="Rhea" id="RHEA-COMP:14604"/>
        <dbReference type="Rhea" id="RHEA-COMP:14605"/>
        <dbReference type="ChEBI" id="CHEBI:15378"/>
        <dbReference type="ChEBI" id="CHEBI:46858"/>
        <dbReference type="ChEBI" id="CHEBI:58223"/>
        <dbReference type="ChEBI" id="CHEBI:58885"/>
        <dbReference type="ChEBI" id="CHEBI:140573"/>
        <dbReference type="EC" id="2.4.1.186"/>
    </reaction>
    <physiologicalReaction direction="left-to-right" evidence="6">
        <dbReference type="Rhea" id="RHEA:23361"/>
    </physiologicalReaction>
</comment>
<organism evidence="9 10">
    <name type="scientific">Ameca splendens</name>
    <dbReference type="NCBI Taxonomy" id="208324"/>
    <lineage>
        <taxon>Eukaryota</taxon>
        <taxon>Metazoa</taxon>
        <taxon>Chordata</taxon>
        <taxon>Craniata</taxon>
        <taxon>Vertebrata</taxon>
        <taxon>Euteleostomi</taxon>
        <taxon>Actinopterygii</taxon>
        <taxon>Neopterygii</taxon>
        <taxon>Teleostei</taxon>
        <taxon>Neoteleostei</taxon>
        <taxon>Acanthomorphata</taxon>
        <taxon>Ovalentaria</taxon>
        <taxon>Atherinomorphae</taxon>
        <taxon>Cyprinodontiformes</taxon>
        <taxon>Goodeidae</taxon>
        <taxon>Ameca</taxon>
    </lineage>
</organism>
<keyword evidence="10" id="KW-1185">Reference proteome</keyword>
<evidence type="ECO:0000256" key="2">
    <source>
        <dbReference type="ARBA" id="ARBA00023056"/>
    </source>
</evidence>
<accession>A0ABV0ZS39</accession>
<evidence type="ECO:0000256" key="3">
    <source>
        <dbReference type="ARBA" id="ARBA00038162"/>
    </source>
</evidence>
<dbReference type="InterPro" id="IPR050587">
    <property type="entry name" value="GNT1/Glycosyltrans_8"/>
</dbReference>
<name>A0ABV0ZS39_9TELE</name>
<protein>
    <recommendedName>
        <fullName evidence="4">glycogenin glucosyltransferase</fullName>
        <ecNumber evidence="4">2.4.1.186</ecNumber>
    </recommendedName>
</protein>
<comment type="caution">
    <text evidence="9">The sequence shown here is derived from an EMBL/GenBank/DDBJ whole genome shotgun (WGS) entry which is preliminary data.</text>
</comment>
<feature type="non-terminal residue" evidence="9">
    <location>
        <position position="1"/>
    </location>
</feature>
<evidence type="ECO:0000256" key="5">
    <source>
        <dbReference type="ARBA" id="ARBA00047374"/>
    </source>
</evidence>
<feature type="compositionally biased region" description="Polar residues" evidence="8">
    <location>
        <begin position="150"/>
        <end position="161"/>
    </location>
</feature>
<evidence type="ECO:0000256" key="1">
    <source>
        <dbReference type="ARBA" id="ARBA00004964"/>
    </source>
</evidence>
<proteinExistence type="inferred from homology"/>
<comment type="pathway">
    <text evidence="1">Glycan biosynthesis; glycogen biosynthesis.</text>
</comment>
<sequence>VLCNVDELFQRDELSAAPDPGWPDCFNSGVFVFTPSRITYTMLLDHALHHGSFDGGDQGLLNSFFSCWSVGDIGKHLPFIYNLCANSLYSYLPAFQQFGHQAKIVHFAGAVKPWSSQRNDSRSHIMEQFESLWWKEYHCHTMPPVPNTHPTPSRQKQQIQEQDGKTPFTRNLDSSSSLLAHFSPSSDSLQSHIKEMMFTHTDSTPLEVSPILEKVYQSPETTGVNDLPSGAEGLEGSDGNSESDAQSVWKLRFSTKVMLRQFT</sequence>
<evidence type="ECO:0000256" key="8">
    <source>
        <dbReference type="SAM" id="MobiDB-lite"/>
    </source>
</evidence>
<keyword evidence="2" id="KW-0320">Glycogen biosynthesis</keyword>
<dbReference type="InterPro" id="IPR002495">
    <property type="entry name" value="Glyco_trans_8"/>
</dbReference>
<evidence type="ECO:0000313" key="10">
    <source>
        <dbReference type="Proteomes" id="UP001469553"/>
    </source>
</evidence>
<dbReference type="Gene3D" id="3.90.550.10">
    <property type="entry name" value="Spore Coat Polysaccharide Biosynthesis Protein SpsA, Chain A"/>
    <property type="match status" value="1"/>
</dbReference>